<keyword evidence="3" id="KW-1185">Reference proteome</keyword>
<dbReference type="Proteomes" id="UP000299084">
    <property type="component" value="Unassembled WGS sequence"/>
</dbReference>
<feature type="region of interest" description="Disordered" evidence="1">
    <location>
        <begin position="144"/>
        <end position="168"/>
    </location>
</feature>
<accession>A0A5N4DM97</accession>
<sequence length="313" mass="34066">MPLPEPTDPNLLDEGPSSGWTYWVLAQVHSSCFYSFWELPRASFLEGDSLGGNSSGNSLPTPVTGSSIVDVGIWKEEGMGSKLRGDTWHCTSSDRGLFLASGPHGEQDGNDPQISTVTLPGPRFLHSQWALRIPTGRSLCQGRQVPGLWAGPSSPGPPSSRAPPGTPTQGLSSGYFFCCWLLPWSQSLPFPLPWPQDWSTQRWLAQAECSLFVLKLPDATAGMAARQVSTSAWYCAADRLPVGLWDVLFRVRGEEVRVPSVVVGWKHLADLLGGSGYTQRQLFLPPLPSPHQLIMGILNSTGGWFCEWGPHSV</sequence>
<organism evidence="2 3">
    <name type="scientific">Camelus dromedarius</name>
    <name type="common">Dromedary</name>
    <name type="synonym">Arabian camel</name>
    <dbReference type="NCBI Taxonomy" id="9838"/>
    <lineage>
        <taxon>Eukaryota</taxon>
        <taxon>Metazoa</taxon>
        <taxon>Chordata</taxon>
        <taxon>Craniata</taxon>
        <taxon>Vertebrata</taxon>
        <taxon>Euteleostomi</taxon>
        <taxon>Mammalia</taxon>
        <taxon>Eutheria</taxon>
        <taxon>Laurasiatheria</taxon>
        <taxon>Artiodactyla</taxon>
        <taxon>Tylopoda</taxon>
        <taxon>Camelidae</taxon>
        <taxon>Camelus</taxon>
    </lineage>
</organism>
<proteinExistence type="predicted"/>
<comment type="caution">
    <text evidence="2">The sequence shown here is derived from an EMBL/GenBank/DDBJ whole genome shotgun (WGS) entry which is preliminary data.</text>
</comment>
<evidence type="ECO:0000313" key="2">
    <source>
        <dbReference type="EMBL" id="KAB1272186.1"/>
    </source>
</evidence>
<evidence type="ECO:0000256" key="1">
    <source>
        <dbReference type="SAM" id="MobiDB-lite"/>
    </source>
</evidence>
<evidence type="ECO:0000313" key="3">
    <source>
        <dbReference type="Proteomes" id="UP000299084"/>
    </source>
</evidence>
<name>A0A5N4DM97_CAMDR</name>
<gene>
    <name evidence="2" type="ORF">Cadr_000014386</name>
</gene>
<dbReference type="EMBL" id="JWIN03000010">
    <property type="protein sequence ID" value="KAB1272186.1"/>
    <property type="molecule type" value="Genomic_DNA"/>
</dbReference>
<dbReference type="AlphaFoldDB" id="A0A5N4DM97"/>
<protein>
    <submittedName>
        <fullName evidence="2">Uncharacterized protein</fullName>
    </submittedName>
</protein>
<reference evidence="2 3" key="1">
    <citation type="journal article" date="2019" name="Mol. Ecol. Resour.">
        <title>Improving Illumina assemblies with Hi-C and long reads: an example with the North African dromedary.</title>
        <authorList>
            <person name="Elbers J.P."/>
            <person name="Rogers M.F."/>
            <person name="Perelman P.L."/>
            <person name="Proskuryakova A.A."/>
            <person name="Serdyukova N.A."/>
            <person name="Johnson W.E."/>
            <person name="Horin P."/>
            <person name="Corander J."/>
            <person name="Murphy D."/>
            <person name="Burger P.A."/>
        </authorList>
    </citation>
    <scope>NUCLEOTIDE SEQUENCE [LARGE SCALE GENOMIC DNA]</scope>
    <source>
        <strain evidence="2">Drom800</strain>
        <tissue evidence="2">Blood</tissue>
    </source>
</reference>
<feature type="compositionally biased region" description="Pro residues" evidence="1">
    <location>
        <begin position="154"/>
        <end position="166"/>
    </location>
</feature>